<reference evidence="2" key="1">
    <citation type="submission" date="2016-10" db="EMBL/GenBank/DDBJ databases">
        <authorList>
            <person name="Varghese N."/>
            <person name="Submissions S."/>
        </authorList>
    </citation>
    <scope>NUCLEOTIDE SEQUENCE [LARGE SCALE GENOMIC DNA]</scope>
    <source>
        <strain evidence="2">DSM 217</strain>
    </source>
</reference>
<dbReference type="EMBL" id="FNNZ01000003">
    <property type="protein sequence ID" value="SDW35510.1"/>
    <property type="molecule type" value="Genomic_DNA"/>
</dbReference>
<accession>A0A1H2SVA6</accession>
<proteinExistence type="predicted"/>
<dbReference type="AlphaFoldDB" id="A0A1H2SVA6"/>
<sequence>MRTIAWTPLKALRRQDEGAVALDGTPMEMLEGSEGSGSISCGTGVFLIDARRTSETSVNALFNAELRYLVETFNAAEVTETKTSLSYSIFPWAAAVVAKKAVASARALVGHCR</sequence>
<evidence type="ECO:0000313" key="2">
    <source>
        <dbReference type="Proteomes" id="UP000198816"/>
    </source>
</evidence>
<keyword evidence="2" id="KW-1185">Reference proteome</keyword>
<protein>
    <submittedName>
        <fullName evidence="1">Uncharacterized protein</fullName>
    </submittedName>
</protein>
<organism evidence="1 2">
    <name type="scientific">Thiocapsa roseopersicina</name>
    <dbReference type="NCBI Taxonomy" id="1058"/>
    <lineage>
        <taxon>Bacteria</taxon>
        <taxon>Pseudomonadati</taxon>
        <taxon>Pseudomonadota</taxon>
        <taxon>Gammaproteobacteria</taxon>
        <taxon>Chromatiales</taxon>
        <taxon>Chromatiaceae</taxon>
        <taxon>Thiocapsa</taxon>
    </lineage>
</organism>
<dbReference type="Proteomes" id="UP000198816">
    <property type="component" value="Unassembled WGS sequence"/>
</dbReference>
<evidence type="ECO:0000313" key="1">
    <source>
        <dbReference type="EMBL" id="SDW35510.1"/>
    </source>
</evidence>
<gene>
    <name evidence="1" type="ORF">SAMN05421783_103165</name>
</gene>
<name>A0A1H2SVA6_THIRO</name>